<dbReference type="InterPro" id="IPR012337">
    <property type="entry name" value="RNaseH-like_sf"/>
</dbReference>
<dbReference type="Pfam" id="PF00665">
    <property type="entry name" value="rve"/>
    <property type="match status" value="1"/>
</dbReference>
<dbReference type="AlphaFoldDB" id="A0A2I1I383"/>
<dbReference type="GO" id="GO:0003676">
    <property type="term" value="F:nucleic acid binding"/>
    <property type="evidence" value="ECO:0007669"/>
    <property type="project" value="InterPro"/>
</dbReference>
<organism evidence="2 3">
    <name type="scientific">Schaalia turicensis</name>
    <dbReference type="NCBI Taxonomy" id="131111"/>
    <lineage>
        <taxon>Bacteria</taxon>
        <taxon>Bacillati</taxon>
        <taxon>Actinomycetota</taxon>
        <taxon>Actinomycetes</taxon>
        <taxon>Actinomycetales</taxon>
        <taxon>Actinomycetaceae</taxon>
        <taxon>Schaalia</taxon>
    </lineage>
</organism>
<dbReference type="Gene3D" id="3.30.420.10">
    <property type="entry name" value="Ribonuclease H-like superfamily/Ribonuclease H"/>
    <property type="match status" value="1"/>
</dbReference>
<dbReference type="PROSITE" id="PS50994">
    <property type="entry name" value="INTEGRASE"/>
    <property type="match status" value="1"/>
</dbReference>
<dbReference type="EMBL" id="PKKJ01000029">
    <property type="protein sequence ID" value="PKY65553.1"/>
    <property type="molecule type" value="Genomic_DNA"/>
</dbReference>
<dbReference type="GO" id="GO:0015074">
    <property type="term" value="P:DNA integration"/>
    <property type="evidence" value="ECO:0007669"/>
    <property type="project" value="InterPro"/>
</dbReference>
<evidence type="ECO:0000259" key="1">
    <source>
        <dbReference type="PROSITE" id="PS50994"/>
    </source>
</evidence>
<evidence type="ECO:0000313" key="3">
    <source>
        <dbReference type="Proteomes" id="UP000234545"/>
    </source>
</evidence>
<feature type="domain" description="Integrase catalytic" evidence="1">
    <location>
        <begin position="61"/>
        <end position="242"/>
    </location>
</feature>
<dbReference type="InterPro" id="IPR036397">
    <property type="entry name" value="RNaseH_sf"/>
</dbReference>
<proteinExistence type="predicted"/>
<name>A0A2I1I383_9ACTO</name>
<accession>A0A2I1I383</accession>
<reference evidence="2 3" key="1">
    <citation type="submission" date="2017-12" db="EMBL/GenBank/DDBJ databases">
        <title>Phylogenetic diversity of female urinary microbiome.</title>
        <authorList>
            <person name="Thomas-White K."/>
            <person name="Wolfe A.J."/>
        </authorList>
    </citation>
    <scope>NUCLEOTIDE SEQUENCE [LARGE SCALE GENOMIC DNA]</scope>
    <source>
        <strain evidence="2 3">UMB0250</strain>
    </source>
</reference>
<comment type="caution">
    <text evidence="2">The sequence shown here is derived from an EMBL/GenBank/DDBJ whole genome shotgun (WGS) entry which is preliminary data.</text>
</comment>
<dbReference type="OrthoDB" id="2370461at2"/>
<sequence length="310" mass="34865">MLGKDGYSEGVRAELLAMSGATIDRYLKGSRQGLELKGVSTTKPGALLRNSITIRKAGDEIACEPGFFEMDTVAHCGPSLKGEFARTLTLTDVNTGWIHLEALRNNARVHMLKALDSAIAAIPYQVQGLDCDNGSEFINREVVNWAGNLDLFFTRSRPYKKNDQANVESKNNHVVRKYGFYYRYDTPQALKVLGQLWEVVCLRMNLFTPTRKPVGWSQDSAGRRKRLYDTPTTPLDRLLTSGTLSRPQIHELRQLRENTNPAELTRDILRYQNILTGLAKTPTEQLIAKTEEAREKRKTKLTTGIKTHAA</sequence>
<gene>
    <name evidence="2" type="ORF">CYJ25_09050</name>
</gene>
<dbReference type="SUPFAM" id="SSF53098">
    <property type="entry name" value="Ribonuclease H-like"/>
    <property type="match status" value="1"/>
</dbReference>
<dbReference type="InterPro" id="IPR001584">
    <property type="entry name" value="Integrase_cat-core"/>
</dbReference>
<dbReference type="Proteomes" id="UP000234545">
    <property type="component" value="Unassembled WGS sequence"/>
</dbReference>
<protein>
    <submittedName>
        <fullName evidence="2">Transposase</fullName>
    </submittedName>
</protein>
<evidence type="ECO:0000313" key="2">
    <source>
        <dbReference type="EMBL" id="PKY65553.1"/>
    </source>
</evidence>